<reference evidence="1 2" key="1">
    <citation type="journal article" date="2012" name="New Phytol.">
        <title>Insight into trade-off between wood decay and parasitism from the genome of a fungal forest pathogen.</title>
        <authorList>
            <person name="Olson A."/>
            <person name="Aerts A."/>
            <person name="Asiegbu F."/>
            <person name="Belbahri L."/>
            <person name="Bouzid O."/>
            <person name="Broberg A."/>
            <person name="Canback B."/>
            <person name="Coutinho P.M."/>
            <person name="Cullen D."/>
            <person name="Dalman K."/>
            <person name="Deflorio G."/>
            <person name="van Diepen L.T."/>
            <person name="Dunand C."/>
            <person name="Duplessis S."/>
            <person name="Durling M."/>
            <person name="Gonthier P."/>
            <person name="Grimwood J."/>
            <person name="Fossdal C.G."/>
            <person name="Hansson D."/>
            <person name="Henrissat B."/>
            <person name="Hietala A."/>
            <person name="Himmelstrand K."/>
            <person name="Hoffmeister D."/>
            <person name="Hogberg N."/>
            <person name="James T.Y."/>
            <person name="Karlsson M."/>
            <person name="Kohler A."/>
            <person name="Kues U."/>
            <person name="Lee Y.H."/>
            <person name="Lin Y.C."/>
            <person name="Lind M."/>
            <person name="Lindquist E."/>
            <person name="Lombard V."/>
            <person name="Lucas S."/>
            <person name="Lunden K."/>
            <person name="Morin E."/>
            <person name="Murat C."/>
            <person name="Park J."/>
            <person name="Raffaello T."/>
            <person name="Rouze P."/>
            <person name="Salamov A."/>
            <person name="Schmutz J."/>
            <person name="Solheim H."/>
            <person name="Stahlberg J."/>
            <person name="Velez H."/>
            <person name="de Vries R.P."/>
            <person name="Wiebenga A."/>
            <person name="Woodward S."/>
            <person name="Yakovlev I."/>
            <person name="Garbelotto M."/>
            <person name="Martin F."/>
            <person name="Grigoriev I.V."/>
            <person name="Stenlid J."/>
        </authorList>
    </citation>
    <scope>NUCLEOTIDE SEQUENCE [LARGE SCALE GENOMIC DNA]</scope>
    <source>
        <strain evidence="1 2">TC 32-1</strain>
    </source>
</reference>
<name>W4KC49_HETIT</name>
<evidence type="ECO:0000313" key="1">
    <source>
        <dbReference type="EMBL" id="ETW83299.1"/>
    </source>
</evidence>
<dbReference type="AlphaFoldDB" id="W4KC49"/>
<dbReference type="InParanoid" id="W4KC49"/>
<accession>W4KC49</accession>
<evidence type="ECO:0000313" key="2">
    <source>
        <dbReference type="Proteomes" id="UP000030671"/>
    </source>
</evidence>
<proteinExistence type="predicted"/>
<dbReference type="Proteomes" id="UP000030671">
    <property type="component" value="Unassembled WGS sequence"/>
</dbReference>
<protein>
    <submittedName>
        <fullName evidence="1">Uncharacterized protein</fullName>
    </submittedName>
</protein>
<dbReference type="HOGENOM" id="CLU_3068947_0_0_1"/>
<sequence>MGLSKIVIDEERDLHGAPCFVRCLRETWRRGAQRLLETHPGATSSSYMHGSPN</sequence>
<dbReference type="EMBL" id="KI925457">
    <property type="protein sequence ID" value="ETW83299.1"/>
    <property type="molecule type" value="Genomic_DNA"/>
</dbReference>
<gene>
    <name evidence="1" type="ORF">HETIRDRAFT_163075</name>
</gene>
<dbReference type="GeneID" id="20667822"/>
<organism evidence="1 2">
    <name type="scientific">Heterobasidion irregulare (strain TC 32-1)</name>
    <dbReference type="NCBI Taxonomy" id="747525"/>
    <lineage>
        <taxon>Eukaryota</taxon>
        <taxon>Fungi</taxon>
        <taxon>Dikarya</taxon>
        <taxon>Basidiomycota</taxon>
        <taxon>Agaricomycotina</taxon>
        <taxon>Agaricomycetes</taxon>
        <taxon>Russulales</taxon>
        <taxon>Bondarzewiaceae</taxon>
        <taxon>Heterobasidion</taxon>
        <taxon>Heterobasidion annosum species complex</taxon>
    </lineage>
</organism>
<dbReference type="RefSeq" id="XP_009545568.1">
    <property type="nucleotide sequence ID" value="XM_009547273.1"/>
</dbReference>
<dbReference type="KEGG" id="hir:HETIRDRAFT_163075"/>
<keyword evidence="2" id="KW-1185">Reference proteome</keyword>